<gene>
    <name evidence="2" type="ORF">FNV44_06530</name>
</gene>
<evidence type="ECO:0008006" key="4">
    <source>
        <dbReference type="Google" id="ProtNLM"/>
    </source>
</evidence>
<feature type="transmembrane region" description="Helical" evidence="1">
    <location>
        <begin position="20"/>
        <end position="43"/>
    </location>
</feature>
<keyword evidence="1" id="KW-0812">Transmembrane</keyword>
<comment type="caution">
    <text evidence="2">The sequence shown here is derived from an EMBL/GenBank/DDBJ whole genome shotgun (WGS) entry which is preliminary data.</text>
</comment>
<evidence type="ECO:0000256" key="1">
    <source>
        <dbReference type="SAM" id="Phobius"/>
    </source>
</evidence>
<sequence length="269" mass="30531">MGNYFQFLKGQNKLERLRRFNFIMGFLHLIQGIAMVFLAIFVIEKIAEFQPQIVQLYITYDGPINGLVVASKDLFILPFGILVASFLIISALAHALISVPNNLFDIYAKDLEKGINRFRWFEYALSSSIMIVLISTLFGITDIGSLILIFIVNAAMNLFGLVMEQLNEAKSKVNWGPFIWGSIAGIAPWIVIIVYMTGNPALDQVPWFVWAIVGTYFVAFNTFPFNMILQYLKVGKWKDYLYGERVYIVLSLVAKSILAWLVLFGAMQP</sequence>
<reference evidence="2 3" key="1">
    <citation type="submission" date="2019-07" db="EMBL/GenBank/DDBJ databases">
        <title>Genome sequence of Acholeplasma laidlawii strain with increased resistance to erythromycin.</title>
        <authorList>
            <person name="Medvedeva E.S."/>
            <person name="Baranova N.B."/>
            <person name="Siniagina M.N."/>
            <person name="Mouzykantov A."/>
            <person name="Chernova O.A."/>
            <person name="Chernov V.M."/>
        </authorList>
    </citation>
    <scope>NUCLEOTIDE SEQUENCE [LARGE SCALE GENOMIC DNA]</scope>
    <source>
        <strain evidence="2 3">PG8REry</strain>
    </source>
</reference>
<protein>
    <recommendedName>
        <fullName evidence="4">Integral membrane protein</fullName>
    </recommendedName>
</protein>
<dbReference type="EMBL" id="VKID01000002">
    <property type="protein sequence ID" value="TRX99351.1"/>
    <property type="molecule type" value="Genomic_DNA"/>
</dbReference>
<organism evidence="2 3">
    <name type="scientific">Acholeplasma laidlawii</name>
    <dbReference type="NCBI Taxonomy" id="2148"/>
    <lineage>
        <taxon>Bacteria</taxon>
        <taxon>Bacillati</taxon>
        <taxon>Mycoplasmatota</taxon>
        <taxon>Mollicutes</taxon>
        <taxon>Acholeplasmatales</taxon>
        <taxon>Acholeplasmataceae</taxon>
        <taxon>Acholeplasma</taxon>
    </lineage>
</organism>
<feature type="transmembrane region" description="Helical" evidence="1">
    <location>
        <begin position="207"/>
        <end position="225"/>
    </location>
</feature>
<feature type="transmembrane region" description="Helical" evidence="1">
    <location>
        <begin position="175"/>
        <end position="195"/>
    </location>
</feature>
<evidence type="ECO:0000313" key="2">
    <source>
        <dbReference type="EMBL" id="TRX99351.1"/>
    </source>
</evidence>
<keyword evidence="1" id="KW-0472">Membrane</keyword>
<dbReference type="Pfam" id="PF18761">
    <property type="entry name" value="Heliorhodopsin"/>
    <property type="match status" value="1"/>
</dbReference>
<feature type="transmembrane region" description="Helical" evidence="1">
    <location>
        <begin position="146"/>
        <end position="163"/>
    </location>
</feature>
<name>A0A553IGN7_ACHLA</name>
<feature type="transmembrane region" description="Helical" evidence="1">
    <location>
        <begin position="120"/>
        <end position="140"/>
    </location>
</feature>
<dbReference type="Gene3D" id="1.20.1070.10">
    <property type="entry name" value="Rhodopsin 7-helix transmembrane proteins"/>
    <property type="match status" value="1"/>
</dbReference>
<dbReference type="AlphaFoldDB" id="A0A553IGN7"/>
<accession>A0A553IGN7</accession>
<dbReference type="RefSeq" id="WP_012243319.1">
    <property type="nucleotide sequence ID" value="NZ_JACAOE010000002.1"/>
</dbReference>
<feature type="transmembrane region" description="Helical" evidence="1">
    <location>
        <begin position="246"/>
        <end position="267"/>
    </location>
</feature>
<dbReference type="InterPro" id="IPR041113">
    <property type="entry name" value="Heliorhodopsin"/>
</dbReference>
<dbReference type="GeneID" id="41339526"/>
<dbReference type="NCBIfam" id="NF038020">
    <property type="entry name" value="HeR"/>
    <property type="match status" value="1"/>
</dbReference>
<proteinExistence type="predicted"/>
<keyword evidence="1" id="KW-1133">Transmembrane helix</keyword>
<dbReference type="Proteomes" id="UP000315938">
    <property type="component" value="Unassembled WGS sequence"/>
</dbReference>
<feature type="transmembrane region" description="Helical" evidence="1">
    <location>
        <begin position="75"/>
        <end position="99"/>
    </location>
</feature>
<evidence type="ECO:0000313" key="3">
    <source>
        <dbReference type="Proteomes" id="UP000315938"/>
    </source>
</evidence>